<keyword evidence="3" id="KW-1185">Reference proteome</keyword>
<dbReference type="Proteomes" id="UP000237340">
    <property type="component" value="Unassembled WGS sequence"/>
</dbReference>
<protein>
    <submittedName>
        <fullName evidence="2">Thioredoxin</fullName>
    </submittedName>
</protein>
<proteinExistence type="predicted"/>
<dbReference type="Pfam" id="PF00085">
    <property type="entry name" value="Thioredoxin"/>
    <property type="match status" value="1"/>
</dbReference>
<dbReference type="EMBL" id="PPXD01000007">
    <property type="protein sequence ID" value="POH67582.1"/>
    <property type="molecule type" value="Genomic_DNA"/>
</dbReference>
<name>A0A2S3ZIZ8_9MICO</name>
<dbReference type="RefSeq" id="WP_103459940.1">
    <property type="nucleotide sequence ID" value="NZ_PPXD01000007.1"/>
</dbReference>
<organism evidence="2 3">
    <name type="scientific">Cryobacterium zongtaii</name>
    <dbReference type="NCBI Taxonomy" id="1259217"/>
    <lineage>
        <taxon>Bacteria</taxon>
        <taxon>Bacillati</taxon>
        <taxon>Actinomycetota</taxon>
        <taxon>Actinomycetes</taxon>
        <taxon>Micrococcales</taxon>
        <taxon>Microbacteriaceae</taxon>
        <taxon>Cryobacterium</taxon>
    </lineage>
</organism>
<gene>
    <name evidence="2" type="ORF">C3B61_06690</name>
</gene>
<dbReference type="SUPFAM" id="SSF52833">
    <property type="entry name" value="Thioredoxin-like"/>
    <property type="match status" value="1"/>
</dbReference>
<reference evidence="2 3" key="1">
    <citation type="submission" date="2018-01" db="EMBL/GenBank/DDBJ databases">
        <title>Cryobacterium sp. nov., from glaciers in China.</title>
        <authorList>
            <person name="Liu Q."/>
            <person name="Xin Y.-H."/>
        </authorList>
    </citation>
    <scope>NUCLEOTIDE SEQUENCE [LARGE SCALE GENOMIC DNA]</scope>
    <source>
        <strain evidence="2 3">TMN-42</strain>
    </source>
</reference>
<evidence type="ECO:0000313" key="2">
    <source>
        <dbReference type="EMBL" id="POH67582.1"/>
    </source>
</evidence>
<dbReference type="InterPro" id="IPR036249">
    <property type="entry name" value="Thioredoxin-like_sf"/>
</dbReference>
<dbReference type="InterPro" id="IPR013766">
    <property type="entry name" value="Thioredoxin_domain"/>
</dbReference>
<dbReference type="AlphaFoldDB" id="A0A2S3ZIZ8"/>
<dbReference type="CDD" id="cd02947">
    <property type="entry name" value="TRX_family"/>
    <property type="match status" value="1"/>
</dbReference>
<evidence type="ECO:0000313" key="3">
    <source>
        <dbReference type="Proteomes" id="UP000237340"/>
    </source>
</evidence>
<feature type="domain" description="Thioredoxin" evidence="1">
    <location>
        <begin position="3"/>
        <end position="74"/>
    </location>
</feature>
<accession>A0A2S3ZIZ8</accession>
<sequence>MELIFFSSAFCEPCLQTRAVLAEVERLVPAATVRELDVAHDNAEAETAGIRNTPTIIVQNAAGDEVFRATGVPTLAQVLVATAKAL</sequence>
<comment type="caution">
    <text evidence="2">The sequence shown here is derived from an EMBL/GenBank/DDBJ whole genome shotgun (WGS) entry which is preliminary data.</text>
</comment>
<dbReference type="Gene3D" id="3.40.30.10">
    <property type="entry name" value="Glutaredoxin"/>
    <property type="match status" value="1"/>
</dbReference>
<evidence type="ECO:0000259" key="1">
    <source>
        <dbReference type="Pfam" id="PF00085"/>
    </source>
</evidence>